<keyword evidence="3" id="KW-1185">Reference proteome</keyword>
<feature type="transmembrane region" description="Helical" evidence="1">
    <location>
        <begin position="540"/>
        <end position="562"/>
    </location>
</feature>
<accession>A0ABN7TEK9</accession>
<gene>
    <name evidence="2" type="ORF">OKIOD_LOCUS16801</name>
</gene>
<protein>
    <submittedName>
        <fullName evidence="2">Oidioi.mRNA.OKI2018_I69.chr2.g8036.t1.cds</fullName>
    </submittedName>
</protein>
<dbReference type="InterPro" id="IPR011009">
    <property type="entry name" value="Kinase-like_dom_sf"/>
</dbReference>
<sequence length="777" mass="88570">MNGHEVDFATSVEHNGEFYVIGGLVMDVISKVGSCGLQPMLELTDSLVMGKAASWNGKIWMCGDKDKPEACFSTDLASIKAEPSSVQGHLTGGLVVTQDTNVLLRIAGYTRITEVFDEKNQVWHSNLIGNMTDRIRGFSTITTGQEVYLLGGFSDIQDDYTPNIWKWVSGHPKLEEQLYRIDPKEETLYLPGGYAGLFLVMNQSNRENEFKPQSTDSFIFEELMKIDLENGACASHFRVVASFTFNFEILKSSLWEKYEINWAYKIGGYTVFTAPNDTVQRTMVGNSPYSKEEIYEMLYSTDQMLIYLLEDMLKERDLFWEEPVFFQNKKYIEELDIYDDLVKKYVTGYSVDGVPLTTTYNSWYDISCNKSCDDNCDQAIPAMQFFFGQLIDKQPTKLLGNGGQGSVFECTWHGTKAAAKFIPNPKIQLFEVFEDAPHNLMDPLREKKMRQLYTSKASEFYIAREIKHPHVLHVFDFFLQHNNGEDEFVIVSELCDSKLSQINFNISAIFKFFLQARSRENSENSWGCAGEMSMRRFRGIIIAQWFLLIAVIILFITAVTLVPPLGDGFIISNIGLAIIGMTASGLGRSVYTSKNMNSQDWLLKKALLNVTNLFFVLAIIWNMLVGAGAIVLTALNFGENLTLERIMPCIILFILYIVLFFMSLVTLIMQMDKFFEQDHPFQSVVENAKKEKGEFLAKDPKHEGKICEYVDEWLDRLENNYDCAEYEDRFDEIQDYLDYTADYYGCGLELCGLTAGAEQVATTTAPLFLTLLLWLFK</sequence>
<proteinExistence type="predicted"/>
<evidence type="ECO:0000256" key="1">
    <source>
        <dbReference type="SAM" id="Phobius"/>
    </source>
</evidence>
<evidence type="ECO:0000313" key="3">
    <source>
        <dbReference type="Proteomes" id="UP001158576"/>
    </source>
</evidence>
<dbReference type="EMBL" id="OU015567">
    <property type="protein sequence ID" value="CAG5113947.1"/>
    <property type="molecule type" value="Genomic_DNA"/>
</dbReference>
<evidence type="ECO:0000313" key="2">
    <source>
        <dbReference type="EMBL" id="CAG5113947.1"/>
    </source>
</evidence>
<name>A0ABN7TEK9_OIKDI</name>
<dbReference type="InterPro" id="IPR011043">
    <property type="entry name" value="Gal_Oxase/kelch_b-propeller"/>
</dbReference>
<dbReference type="Proteomes" id="UP001158576">
    <property type="component" value="Chromosome 2"/>
</dbReference>
<organism evidence="2 3">
    <name type="scientific">Oikopleura dioica</name>
    <name type="common">Tunicate</name>
    <dbReference type="NCBI Taxonomy" id="34765"/>
    <lineage>
        <taxon>Eukaryota</taxon>
        <taxon>Metazoa</taxon>
        <taxon>Chordata</taxon>
        <taxon>Tunicata</taxon>
        <taxon>Appendicularia</taxon>
        <taxon>Copelata</taxon>
        <taxon>Oikopleuridae</taxon>
        <taxon>Oikopleura</taxon>
    </lineage>
</organism>
<keyword evidence="1" id="KW-0812">Transmembrane</keyword>
<feature type="transmembrane region" description="Helical" evidence="1">
    <location>
        <begin position="650"/>
        <end position="669"/>
    </location>
</feature>
<dbReference type="SUPFAM" id="SSF56112">
    <property type="entry name" value="Protein kinase-like (PK-like)"/>
    <property type="match status" value="1"/>
</dbReference>
<reference evidence="2 3" key="1">
    <citation type="submission" date="2021-04" db="EMBL/GenBank/DDBJ databases">
        <authorList>
            <person name="Bliznina A."/>
        </authorList>
    </citation>
    <scope>NUCLEOTIDE SEQUENCE [LARGE SCALE GENOMIC DNA]</scope>
</reference>
<dbReference type="Gene3D" id="2.120.10.80">
    <property type="entry name" value="Kelch-type beta propeller"/>
    <property type="match status" value="1"/>
</dbReference>
<feature type="transmembrane region" description="Helical" evidence="1">
    <location>
        <begin position="568"/>
        <end position="591"/>
    </location>
</feature>
<keyword evidence="1" id="KW-0472">Membrane</keyword>
<dbReference type="Gene3D" id="3.30.200.20">
    <property type="entry name" value="Phosphorylase Kinase, domain 1"/>
    <property type="match status" value="1"/>
</dbReference>
<feature type="transmembrane region" description="Helical" evidence="1">
    <location>
        <begin position="612"/>
        <end position="638"/>
    </location>
</feature>
<keyword evidence="1" id="KW-1133">Transmembrane helix</keyword>
<dbReference type="InterPro" id="IPR015915">
    <property type="entry name" value="Kelch-typ_b-propeller"/>
</dbReference>
<dbReference type="SUPFAM" id="SSF50965">
    <property type="entry name" value="Galactose oxidase, central domain"/>
    <property type="match status" value="1"/>
</dbReference>